<protein>
    <submittedName>
        <fullName evidence="3">Conjugal transfer protein TraB</fullName>
    </submittedName>
</protein>
<dbReference type="InterPro" id="IPR005498">
    <property type="entry name" value="T4SS_VirB10/TraB/TrbI"/>
</dbReference>
<evidence type="ECO:0000313" key="4">
    <source>
        <dbReference type="Proteomes" id="UP000297839"/>
    </source>
</evidence>
<dbReference type="AlphaFoldDB" id="A0A4Z0BL91"/>
<feature type="region of interest" description="Disordered" evidence="1">
    <location>
        <begin position="75"/>
        <end position="95"/>
    </location>
</feature>
<accession>A0A4Z0BL91</accession>
<name>A0A4Z0BL91_9BURK</name>
<keyword evidence="2" id="KW-0472">Membrane</keyword>
<keyword evidence="2" id="KW-1133">Transmembrane helix</keyword>
<dbReference type="Proteomes" id="UP000297839">
    <property type="component" value="Unassembled WGS sequence"/>
</dbReference>
<dbReference type="CDD" id="cd16430">
    <property type="entry name" value="TraB"/>
    <property type="match status" value="1"/>
</dbReference>
<proteinExistence type="predicted"/>
<gene>
    <name evidence="3" type="ORF">EZ216_13325</name>
</gene>
<dbReference type="Pfam" id="PF03743">
    <property type="entry name" value="TrbI"/>
    <property type="match status" value="1"/>
</dbReference>
<dbReference type="EMBL" id="SMLK01000004">
    <property type="protein sequence ID" value="TFZ00086.1"/>
    <property type="molecule type" value="Genomic_DNA"/>
</dbReference>
<feature type="compositionally biased region" description="Basic and acidic residues" evidence="1">
    <location>
        <begin position="75"/>
        <end position="88"/>
    </location>
</feature>
<comment type="caution">
    <text evidence="3">The sequence shown here is derived from an EMBL/GenBank/DDBJ whole genome shotgun (WGS) entry which is preliminary data.</text>
</comment>
<evidence type="ECO:0000256" key="2">
    <source>
        <dbReference type="SAM" id="Phobius"/>
    </source>
</evidence>
<sequence length="487" mass="51448">MRWRSRSKRWSCRRAVRRWRWWFILRGSDVTDSKAGPAGTLETPSDVKKKQLFLITIIVIVVMLATFFTTIFSGSKEEPKSAKKEPARKTSIAAPGARVDPKEAWIGAAGDQIASLEKDKRALEDRLQRLEEKEKARDNKPGVPADAFMPPLGAPPPMPAAAQPSRAASAIGTSAQGVPAEPEGASNKIATTMVMGSAADSRPRGGETGQPSTTGGTAAVPATPAVPAAAAAPVPAAKAVDLTREDYIPAGSFFQAVMLSGLDAPTGGQVQANPHPVLLRLLDNAILPNRFRAQVKECFVVAAGYGDMSSERAYLRTESLSCVNRKGQVIDVPIAGWAIGDDGKAGIRGRVVSKQGQAIANAILSGVMAGLGSAIKESSVDTYTGGFGGTSVVQVPRPGKEFRAGVGEGVTKGLDRLTEYYIKLAERIFPVIEVDAGRVVDIALNKGMSMKGLYKADAGDPAQPGDASALSRRQLALRKTAKVPQEQ</sequence>
<evidence type="ECO:0000313" key="3">
    <source>
        <dbReference type="EMBL" id="TFZ00086.1"/>
    </source>
</evidence>
<reference evidence="3 4" key="1">
    <citation type="submission" date="2019-03" db="EMBL/GenBank/DDBJ databases">
        <title>Ramlibacter sp. 18x22-1, whole genome shotgun sequence.</title>
        <authorList>
            <person name="Zhang X."/>
            <person name="Feng G."/>
            <person name="Zhu H."/>
        </authorList>
    </citation>
    <scope>NUCLEOTIDE SEQUENCE [LARGE SCALE GENOMIC DNA]</scope>
    <source>
        <strain evidence="3 4">18x22-1</strain>
    </source>
</reference>
<dbReference type="OrthoDB" id="15544at2"/>
<keyword evidence="2" id="KW-0812">Transmembrane</keyword>
<evidence type="ECO:0000256" key="1">
    <source>
        <dbReference type="SAM" id="MobiDB-lite"/>
    </source>
</evidence>
<keyword evidence="4" id="KW-1185">Reference proteome</keyword>
<feature type="region of interest" description="Disordered" evidence="1">
    <location>
        <begin position="132"/>
        <end position="219"/>
    </location>
</feature>
<organism evidence="3 4">
    <name type="scientific">Ramlibacter humi</name>
    <dbReference type="NCBI Taxonomy" id="2530451"/>
    <lineage>
        <taxon>Bacteria</taxon>
        <taxon>Pseudomonadati</taxon>
        <taxon>Pseudomonadota</taxon>
        <taxon>Betaproteobacteria</taxon>
        <taxon>Burkholderiales</taxon>
        <taxon>Comamonadaceae</taxon>
        <taxon>Ramlibacter</taxon>
    </lineage>
</organism>
<feature type="compositionally biased region" description="Low complexity" evidence="1">
    <location>
        <begin position="160"/>
        <end position="170"/>
    </location>
</feature>
<feature type="transmembrane region" description="Helical" evidence="2">
    <location>
        <begin position="52"/>
        <end position="72"/>
    </location>
</feature>